<dbReference type="InterPro" id="IPR020549">
    <property type="entry name" value="YbeY_CS"/>
</dbReference>
<evidence type="ECO:0000256" key="9">
    <source>
        <dbReference type="HAMAP-Rule" id="MF_00009"/>
    </source>
</evidence>
<dbReference type="EMBL" id="CP027228">
    <property type="protein sequence ID" value="AVM47972.1"/>
    <property type="molecule type" value="Genomic_DNA"/>
</dbReference>
<dbReference type="Proteomes" id="UP000237883">
    <property type="component" value="Chromosome"/>
</dbReference>
<evidence type="ECO:0000256" key="7">
    <source>
        <dbReference type="ARBA" id="ARBA00022801"/>
    </source>
</evidence>
<evidence type="ECO:0000256" key="1">
    <source>
        <dbReference type="ARBA" id="ARBA00010875"/>
    </source>
</evidence>
<dbReference type="GO" id="GO:0005737">
    <property type="term" value="C:cytoplasm"/>
    <property type="evidence" value="ECO:0007669"/>
    <property type="project" value="UniProtKB-SubCell"/>
</dbReference>
<comment type="function">
    <text evidence="9">Single strand-specific metallo-endoribonuclease involved in late-stage 70S ribosome quality control and in maturation of the 3' terminus of the 16S rRNA.</text>
</comment>
<evidence type="ECO:0000256" key="4">
    <source>
        <dbReference type="ARBA" id="ARBA00022722"/>
    </source>
</evidence>
<dbReference type="GO" id="GO:0004222">
    <property type="term" value="F:metalloendopeptidase activity"/>
    <property type="evidence" value="ECO:0007669"/>
    <property type="project" value="InterPro"/>
</dbReference>
<feature type="binding site" evidence="9">
    <location>
        <position position="142"/>
    </location>
    <ligand>
        <name>Zn(2+)</name>
        <dbReference type="ChEBI" id="CHEBI:29105"/>
        <note>catalytic</note>
    </ligand>
</feature>
<protein>
    <recommendedName>
        <fullName evidence="9">Endoribonuclease YbeY</fullName>
        <ecNumber evidence="9">3.1.-.-</ecNumber>
    </recommendedName>
</protein>
<dbReference type="GO" id="GO:0008270">
    <property type="term" value="F:zinc ion binding"/>
    <property type="evidence" value="ECO:0007669"/>
    <property type="project" value="UniProtKB-UniRule"/>
</dbReference>
<evidence type="ECO:0000313" key="11">
    <source>
        <dbReference type="Proteomes" id="UP000237883"/>
    </source>
</evidence>
<dbReference type="Pfam" id="PF02130">
    <property type="entry name" value="YbeY"/>
    <property type="match status" value="1"/>
</dbReference>
<feature type="binding site" evidence="9">
    <location>
        <position position="152"/>
    </location>
    <ligand>
        <name>Zn(2+)</name>
        <dbReference type="ChEBI" id="CHEBI:29105"/>
        <note>catalytic</note>
    </ligand>
</feature>
<evidence type="ECO:0000256" key="5">
    <source>
        <dbReference type="ARBA" id="ARBA00022723"/>
    </source>
</evidence>
<sequence length="176" mass="20055">MMILDINYSDAIYGDADIDERIDKDLIHEAAVYLISSELLGEMSEEALDRASELPIYIGVSLVSEDEIKDINRDFRGIDKVTDVLSFPQFESTDEILAEIEGDEALVDIPLGDVVICLDQAERQSKEYGTSIRREVTYLFVHSILHLLGYDHMEEEDKSLMRAHEEKIMTALDILR</sequence>
<dbReference type="KEGG" id="mdv:C5Q96_03605"/>
<keyword evidence="8 9" id="KW-0862">Zinc</keyword>
<comment type="subcellular location">
    <subcellularLocation>
        <location evidence="9">Cytoplasm</location>
    </subcellularLocation>
</comment>
<dbReference type="OrthoDB" id="9807740at2"/>
<dbReference type="PANTHER" id="PTHR46986">
    <property type="entry name" value="ENDORIBONUCLEASE YBEY, CHLOROPLASTIC"/>
    <property type="match status" value="1"/>
</dbReference>
<dbReference type="RefSeq" id="WP_106057050.1">
    <property type="nucleotide sequence ID" value="NZ_CP027228.1"/>
</dbReference>
<dbReference type="NCBIfam" id="TIGR00043">
    <property type="entry name" value="rRNA maturation RNase YbeY"/>
    <property type="match status" value="1"/>
</dbReference>
<keyword evidence="11" id="KW-1185">Reference proteome</keyword>
<dbReference type="SUPFAM" id="SSF55486">
    <property type="entry name" value="Metalloproteases ('zincins'), catalytic domain"/>
    <property type="match status" value="1"/>
</dbReference>
<dbReference type="GeneID" id="78391342"/>
<evidence type="ECO:0000256" key="3">
    <source>
        <dbReference type="ARBA" id="ARBA00022552"/>
    </source>
</evidence>
<evidence type="ECO:0000256" key="6">
    <source>
        <dbReference type="ARBA" id="ARBA00022759"/>
    </source>
</evidence>
<keyword evidence="6 9" id="KW-0255">Endonuclease</keyword>
<keyword evidence="9" id="KW-0963">Cytoplasm</keyword>
<dbReference type="HAMAP" id="MF_00009">
    <property type="entry name" value="Endoribonucl_YbeY"/>
    <property type="match status" value="1"/>
</dbReference>
<comment type="similarity">
    <text evidence="1 9">Belongs to the endoribonuclease YbeY family.</text>
</comment>
<name>A0A2S0L3U1_9FIRM</name>
<comment type="cofactor">
    <cofactor evidence="9">
        <name>Zn(2+)</name>
        <dbReference type="ChEBI" id="CHEBI:29105"/>
    </cofactor>
    <text evidence="9">Binds 1 zinc ion.</text>
</comment>
<keyword evidence="2 9" id="KW-0690">Ribosome biogenesis</keyword>
<evidence type="ECO:0000313" key="10">
    <source>
        <dbReference type="EMBL" id="AVM47972.1"/>
    </source>
</evidence>
<accession>A0A2S0L3U1</accession>
<proteinExistence type="inferred from homology"/>
<dbReference type="AlphaFoldDB" id="A0A2S0L3U1"/>
<keyword evidence="4 9" id="KW-0540">Nuclease</keyword>
<gene>
    <name evidence="9" type="primary">ybeY</name>
    <name evidence="10" type="ORF">C5Q96_03605</name>
</gene>
<dbReference type="InterPro" id="IPR023091">
    <property type="entry name" value="MetalPrtase_cat_dom_sf_prd"/>
</dbReference>
<keyword evidence="5 9" id="KW-0479">Metal-binding</keyword>
<evidence type="ECO:0000256" key="8">
    <source>
        <dbReference type="ARBA" id="ARBA00022833"/>
    </source>
</evidence>
<dbReference type="Gene3D" id="3.40.390.30">
    <property type="entry name" value="Metalloproteases ('zincins'), catalytic domain"/>
    <property type="match status" value="1"/>
</dbReference>
<dbReference type="EC" id="3.1.-.-" evidence="9"/>
<keyword evidence="7 9" id="KW-0378">Hydrolase</keyword>
<feature type="binding site" evidence="9">
    <location>
        <position position="146"/>
    </location>
    <ligand>
        <name>Zn(2+)</name>
        <dbReference type="ChEBI" id="CHEBI:29105"/>
        <note>catalytic</note>
    </ligand>
</feature>
<keyword evidence="3 9" id="KW-0698">rRNA processing</keyword>
<dbReference type="InterPro" id="IPR002036">
    <property type="entry name" value="YbeY"/>
</dbReference>
<reference evidence="11" key="1">
    <citation type="submission" date="2018-02" db="EMBL/GenBank/DDBJ databases">
        <authorList>
            <person name="Holder M.E."/>
            <person name="Ajami N.J."/>
            <person name="Petrosino J.F."/>
        </authorList>
    </citation>
    <scope>NUCLEOTIDE SEQUENCE [LARGE SCALE GENOMIC DNA]</scope>
    <source>
        <strain evidence="11">CCUG 47132</strain>
    </source>
</reference>
<organism evidence="10 11">
    <name type="scientific">Mogibacterium diversum</name>
    <dbReference type="NCBI Taxonomy" id="114527"/>
    <lineage>
        <taxon>Bacteria</taxon>
        <taxon>Bacillati</taxon>
        <taxon>Bacillota</taxon>
        <taxon>Clostridia</taxon>
        <taxon>Peptostreptococcales</taxon>
        <taxon>Anaerovoracaceae</taxon>
        <taxon>Mogibacterium</taxon>
    </lineage>
</organism>
<dbReference type="GO" id="GO:0004521">
    <property type="term" value="F:RNA endonuclease activity"/>
    <property type="evidence" value="ECO:0007669"/>
    <property type="project" value="UniProtKB-UniRule"/>
</dbReference>
<evidence type="ECO:0000256" key="2">
    <source>
        <dbReference type="ARBA" id="ARBA00022517"/>
    </source>
</evidence>
<dbReference type="GO" id="GO:0006364">
    <property type="term" value="P:rRNA processing"/>
    <property type="evidence" value="ECO:0007669"/>
    <property type="project" value="UniProtKB-UniRule"/>
</dbReference>
<dbReference type="PANTHER" id="PTHR46986:SF1">
    <property type="entry name" value="ENDORIBONUCLEASE YBEY, CHLOROPLASTIC"/>
    <property type="match status" value="1"/>
</dbReference>
<dbReference type="PROSITE" id="PS01306">
    <property type="entry name" value="UPF0054"/>
    <property type="match status" value="1"/>
</dbReference>